<evidence type="ECO:0000256" key="1">
    <source>
        <dbReference type="ARBA" id="ARBA00000085"/>
    </source>
</evidence>
<dbReference type="InterPro" id="IPR004358">
    <property type="entry name" value="Sig_transdc_His_kin-like_C"/>
</dbReference>
<evidence type="ECO:0000256" key="4">
    <source>
        <dbReference type="ARBA" id="ARBA00022777"/>
    </source>
</evidence>
<evidence type="ECO:0000313" key="7">
    <source>
        <dbReference type="Proteomes" id="UP001594351"/>
    </source>
</evidence>
<dbReference type="PANTHER" id="PTHR43047:SF63">
    <property type="entry name" value="HISTIDINE KINASE"/>
    <property type="match status" value="1"/>
</dbReference>
<feature type="domain" description="Histidine kinase" evidence="5">
    <location>
        <begin position="1"/>
        <end position="107"/>
    </location>
</feature>
<dbReference type="EMBL" id="JBHPBY010000665">
    <property type="protein sequence ID" value="MFC1853970.1"/>
    <property type="molecule type" value="Genomic_DNA"/>
</dbReference>
<dbReference type="PROSITE" id="PS50109">
    <property type="entry name" value="HIS_KIN"/>
    <property type="match status" value="1"/>
</dbReference>
<evidence type="ECO:0000256" key="3">
    <source>
        <dbReference type="ARBA" id="ARBA00022679"/>
    </source>
</evidence>
<dbReference type="PANTHER" id="PTHR43047">
    <property type="entry name" value="TWO-COMPONENT HISTIDINE PROTEIN KINASE"/>
    <property type="match status" value="1"/>
</dbReference>
<dbReference type="EC" id="2.7.13.3" evidence="2"/>
<dbReference type="InterPro" id="IPR003594">
    <property type="entry name" value="HATPase_dom"/>
</dbReference>
<dbReference type="SUPFAM" id="SSF55874">
    <property type="entry name" value="ATPase domain of HSP90 chaperone/DNA topoisomerase II/histidine kinase"/>
    <property type="match status" value="1"/>
</dbReference>
<keyword evidence="6" id="KW-0067">ATP-binding</keyword>
<dbReference type="InterPro" id="IPR036890">
    <property type="entry name" value="HATPase_C_sf"/>
</dbReference>
<keyword evidence="4" id="KW-0418">Kinase</keyword>
<dbReference type="GO" id="GO:0005524">
    <property type="term" value="F:ATP binding"/>
    <property type="evidence" value="ECO:0007669"/>
    <property type="project" value="UniProtKB-KW"/>
</dbReference>
<sequence>MTRNIDSAVKIIWADGLRLKQILVNLLSNAVKFTPDDGAISLEVRGDSANKIVHFKVKDSGIGISHTDLTLLFKPFVQLDSSLSRKQSGTGLGLALVQRLTDLHGGC</sequence>
<organism evidence="6 7">
    <name type="scientific">candidate division CSSED10-310 bacterium</name>
    <dbReference type="NCBI Taxonomy" id="2855610"/>
    <lineage>
        <taxon>Bacteria</taxon>
        <taxon>Bacteria division CSSED10-310</taxon>
    </lineage>
</organism>
<comment type="catalytic activity">
    <reaction evidence="1">
        <text>ATP + protein L-histidine = ADP + protein N-phospho-L-histidine.</text>
        <dbReference type="EC" id="2.7.13.3"/>
    </reaction>
</comment>
<name>A0ABV6Z6A6_UNCC1</name>
<accession>A0ABV6Z6A6</accession>
<protein>
    <recommendedName>
        <fullName evidence="2">histidine kinase</fullName>
        <ecNumber evidence="2">2.7.13.3</ecNumber>
    </recommendedName>
</protein>
<keyword evidence="6" id="KW-0547">Nucleotide-binding</keyword>
<dbReference type="Pfam" id="PF02518">
    <property type="entry name" value="HATPase_c"/>
    <property type="match status" value="1"/>
</dbReference>
<reference evidence="6 7" key="1">
    <citation type="submission" date="2024-09" db="EMBL/GenBank/DDBJ databases">
        <title>Laminarin stimulates single cell rates of sulfate reduction while oxygen inhibits transcriptomic activity in coastal marine sediment.</title>
        <authorList>
            <person name="Lindsay M."/>
            <person name="Orcutt B."/>
            <person name="Emerson D."/>
            <person name="Stepanauskas R."/>
            <person name="D'Angelo T."/>
        </authorList>
    </citation>
    <scope>NUCLEOTIDE SEQUENCE [LARGE SCALE GENOMIC DNA]</scope>
    <source>
        <strain evidence="6">SAG AM-311-K15</strain>
    </source>
</reference>
<dbReference type="PRINTS" id="PR00344">
    <property type="entry name" value="BCTRLSENSOR"/>
</dbReference>
<evidence type="ECO:0000256" key="2">
    <source>
        <dbReference type="ARBA" id="ARBA00012438"/>
    </source>
</evidence>
<comment type="caution">
    <text evidence="6">The sequence shown here is derived from an EMBL/GenBank/DDBJ whole genome shotgun (WGS) entry which is preliminary data.</text>
</comment>
<dbReference type="SMART" id="SM00387">
    <property type="entry name" value="HATPase_c"/>
    <property type="match status" value="1"/>
</dbReference>
<proteinExistence type="predicted"/>
<gene>
    <name evidence="6" type="ORF">ACFL27_27615</name>
</gene>
<evidence type="ECO:0000259" key="5">
    <source>
        <dbReference type="PROSITE" id="PS50109"/>
    </source>
</evidence>
<feature type="non-terminal residue" evidence="6">
    <location>
        <position position="107"/>
    </location>
</feature>
<keyword evidence="7" id="KW-1185">Reference proteome</keyword>
<dbReference type="Gene3D" id="3.30.565.10">
    <property type="entry name" value="Histidine kinase-like ATPase, C-terminal domain"/>
    <property type="match status" value="1"/>
</dbReference>
<dbReference type="InterPro" id="IPR005467">
    <property type="entry name" value="His_kinase_dom"/>
</dbReference>
<keyword evidence="3" id="KW-0808">Transferase</keyword>
<dbReference type="Proteomes" id="UP001594351">
    <property type="component" value="Unassembled WGS sequence"/>
</dbReference>
<evidence type="ECO:0000313" key="6">
    <source>
        <dbReference type="EMBL" id="MFC1853970.1"/>
    </source>
</evidence>